<protein>
    <submittedName>
        <fullName evidence="11">Acyl-CoA dehydrogenase</fullName>
    </submittedName>
</protein>
<feature type="domain" description="Acyl-CoA dehydrogenase/oxidase C-terminal" evidence="8">
    <location>
        <begin position="235"/>
        <end position="382"/>
    </location>
</feature>
<evidence type="ECO:0000259" key="8">
    <source>
        <dbReference type="Pfam" id="PF00441"/>
    </source>
</evidence>
<evidence type="ECO:0000313" key="11">
    <source>
        <dbReference type="EMBL" id="NKE69274.1"/>
    </source>
</evidence>
<reference evidence="11 12" key="1">
    <citation type="journal article" date="2020" name="Nature">
        <title>Bacterial chemolithoautotrophy via manganese oxidation.</title>
        <authorList>
            <person name="Yu H."/>
            <person name="Leadbetter J.R."/>
        </authorList>
    </citation>
    <scope>NUCLEOTIDE SEQUENCE [LARGE SCALE GENOMIC DNA]</scope>
    <source>
        <strain evidence="11 12">Mn-1</strain>
    </source>
</reference>
<evidence type="ECO:0000259" key="9">
    <source>
        <dbReference type="Pfam" id="PF02770"/>
    </source>
</evidence>
<evidence type="ECO:0000256" key="2">
    <source>
        <dbReference type="ARBA" id="ARBA00009347"/>
    </source>
</evidence>
<evidence type="ECO:0000256" key="3">
    <source>
        <dbReference type="ARBA" id="ARBA00022630"/>
    </source>
</evidence>
<dbReference type="InterPro" id="IPR009075">
    <property type="entry name" value="AcylCo_DH/oxidase_C"/>
</dbReference>
<dbReference type="AlphaFoldDB" id="A0A7X6DLI7"/>
<dbReference type="GO" id="GO:0050660">
    <property type="term" value="F:flavin adenine dinucleotide binding"/>
    <property type="evidence" value="ECO:0007669"/>
    <property type="project" value="InterPro"/>
</dbReference>
<dbReference type="GO" id="GO:0004361">
    <property type="term" value="F:glutaryl-CoA dehydrogenase activity"/>
    <property type="evidence" value="ECO:0007669"/>
    <property type="project" value="TreeGrafter"/>
</dbReference>
<feature type="domain" description="Acyl-CoA oxidase/dehydrogenase middle" evidence="9">
    <location>
        <begin position="132"/>
        <end position="223"/>
    </location>
</feature>
<name>A0A7X6DLI7_9BACT</name>
<dbReference type="Proteomes" id="UP000534783">
    <property type="component" value="Unassembled WGS sequence"/>
</dbReference>
<gene>
    <name evidence="11" type="ORF">MNODULE_00710</name>
</gene>
<dbReference type="Gene3D" id="1.10.540.10">
    <property type="entry name" value="Acyl-CoA dehydrogenase/oxidase, N-terminal domain"/>
    <property type="match status" value="1"/>
</dbReference>
<evidence type="ECO:0000256" key="1">
    <source>
        <dbReference type="ARBA" id="ARBA00001974"/>
    </source>
</evidence>
<dbReference type="EMBL" id="VTOW01000001">
    <property type="protein sequence ID" value="NKE69274.1"/>
    <property type="molecule type" value="Genomic_DNA"/>
</dbReference>
<comment type="caution">
    <text evidence="11">The sequence shown here is derived from an EMBL/GenBank/DDBJ whole genome shotgun (WGS) entry which is preliminary data.</text>
</comment>
<dbReference type="InterPro" id="IPR052033">
    <property type="entry name" value="Glutaryl-CoA_DH_mitochondrial"/>
</dbReference>
<accession>A0A7X6DLI7</accession>
<dbReference type="GO" id="GO:0046949">
    <property type="term" value="P:fatty-acyl-CoA biosynthetic process"/>
    <property type="evidence" value="ECO:0007669"/>
    <property type="project" value="TreeGrafter"/>
</dbReference>
<keyword evidence="6 7" id="KW-0560">Oxidoreductase</keyword>
<dbReference type="InterPro" id="IPR009100">
    <property type="entry name" value="AcylCoA_DH/oxidase_NM_dom_sf"/>
</dbReference>
<organism evidence="11 12">
    <name type="scientific">Candidatus Manganitrophus noduliformans</name>
    <dbReference type="NCBI Taxonomy" id="2606439"/>
    <lineage>
        <taxon>Bacteria</taxon>
        <taxon>Pseudomonadati</taxon>
        <taxon>Nitrospirota</taxon>
        <taxon>Nitrospiria</taxon>
        <taxon>Candidatus Troglogloeales</taxon>
        <taxon>Candidatus Manganitrophaceae</taxon>
        <taxon>Candidatus Manganitrophus</taxon>
    </lineage>
</organism>
<keyword evidence="12" id="KW-1185">Reference proteome</keyword>
<evidence type="ECO:0000256" key="5">
    <source>
        <dbReference type="ARBA" id="ARBA00022946"/>
    </source>
</evidence>
<evidence type="ECO:0000256" key="6">
    <source>
        <dbReference type="ARBA" id="ARBA00023002"/>
    </source>
</evidence>
<dbReference type="FunFam" id="1.10.540.10:FF:000026">
    <property type="entry name" value="Acyl-CoA dehydrogenase medium chain"/>
    <property type="match status" value="1"/>
</dbReference>
<dbReference type="Gene3D" id="2.40.110.10">
    <property type="entry name" value="Butyryl-CoA Dehydrogenase, subunit A, domain 2"/>
    <property type="match status" value="1"/>
</dbReference>
<dbReference type="PANTHER" id="PTHR42807">
    <property type="entry name" value="GLUTARYL-COA DEHYDROGENASE, MITOCHONDRIAL"/>
    <property type="match status" value="1"/>
</dbReference>
<keyword evidence="4 7" id="KW-0274">FAD</keyword>
<evidence type="ECO:0000256" key="7">
    <source>
        <dbReference type="RuleBase" id="RU362125"/>
    </source>
</evidence>
<proteinExistence type="inferred from homology"/>
<dbReference type="InterPro" id="IPR006091">
    <property type="entry name" value="Acyl-CoA_Oxase/DH_mid-dom"/>
</dbReference>
<sequence length="389" mass="43327">MPFQGVDFLHLDDELKPEERMIRDEVRRWVEAQVLPIIVPHYEAGTFPMTLIPQMAAMGLLGANLDPKYGCAGLNSVAYGLINQELERGDSGLRSFVSVQSGLVMWPIAEYGSEAQKDRWLPKMARGETIGCFGLTEPDFGSNPEGMITRAEKRGAEYILNGTKMWITNGTIADVALIWAKDDQEIIRGFLVEKGTPGFQQNKVTDKFSLRASDTGELVLQDVHIPEANRLPGTDGIKSTLRCLNQARYGIAWGAIGAAAACYDRALTYAKERVQFTRPIAGYQLVQQKLVEMLTEITKMQPLALRLGRLKDQGRLSHVQISMGKRNNVFHALRIARVARDILGANGIMYEHQIARHLCNLESVYTYEGTHDIHTLILGEHITGLSAFT</sequence>
<dbReference type="InterPro" id="IPR037069">
    <property type="entry name" value="AcylCoA_DH/ox_N_sf"/>
</dbReference>
<feature type="domain" description="Acyl-CoA dehydrogenase/oxidase N-terminal" evidence="10">
    <location>
        <begin position="17"/>
        <end position="128"/>
    </location>
</feature>
<keyword evidence="5" id="KW-0809">Transit peptide</keyword>
<dbReference type="SUPFAM" id="SSF56645">
    <property type="entry name" value="Acyl-CoA dehydrogenase NM domain-like"/>
    <property type="match status" value="1"/>
</dbReference>
<dbReference type="GO" id="GO:0000062">
    <property type="term" value="F:fatty-acyl-CoA binding"/>
    <property type="evidence" value="ECO:0007669"/>
    <property type="project" value="TreeGrafter"/>
</dbReference>
<dbReference type="Pfam" id="PF02770">
    <property type="entry name" value="Acyl-CoA_dh_M"/>
    <property type="match status" value="1"/>
</dbReference>
<dbReference type="InterPro" id="IPR036250">
    <property type="entry name" value="AcylCo_DH-like_C"/>
</dbReference>
<comment type="cofactor">
    <cofactor evidence="1 7">
        <name>FAD</name>
        <dbReference type="ChEBI" id="CHEBI:57692"/>
    </cofactor>
</comment>
<dbReference type="InterPro" id="IPR046373">
    <property type="entry name" value="Acyl-CoA_Oxase/DH_mid-dom_sf"/>
</dbReference>
<dbReference type="GO" id="GO:0033539">
    <property type="term" value="P:fatty acid beta-oxidation using acyl-CoA dehydrogenase"/>
    <property type="evidence" value="ECO:0007669"/>
    <property type="project" value="TreeGrafter"/>
</dbReference>
<evidence type="ECO:0000259" key="10">
    <source>
        <dbReference type="Pfam" id="PF02771"/>
    </source>
</evidence>
<comment type="similarity">
    <text evidence="2 7">Belongs to the acyl-CoA dehydrogenase family.</text>
</comment>
<evidence type="ECO:0000256" key="4">
    <source>
        <dbReference type="ARBA" id="ARBA00022827"/>
    </source>
</evidence>
<evidence type="ECO:0000313" key="12">
    <source>
        <dbReference type="Proteomes" id="UP000534783"/>
    </source>
</evidence>
<dbReference type="Pfam" id="PF00441">
    <property type="entry name" value="Acyl-CoA_dh_1"/>
    <property type="match status" value="1"/>
</dbReference>
<dbReference type="PANTHER" id="PTHR42807:SF1">
    <property type="entry name" value="GLUTARYL-COA DEHYDROGENASE, MITOCHONDRIAL"/>
    <property type="match status" value="1"/>
</dbReference>
<dbReference type="Gene3D" id="1.20.140.10">
    <property type="entry name" value="Butyryl-CoA Dehydrogenase, subunit A, domain 3"/>
    <property type="match status" value="1"/>
</dbReference>
<keyword evidence="3 7" id="KW-0285">Flavoprotein</keyword>
<dbReference type="InterPro" id="IPR013786">
    <property type="entry name" value="AcylCoA_DH/ox_N"/>
</dbReference>
<dbReference type="Pfam" id="PF02771">
    <property type="entry name" value="Acyl-CoA_dh_N"/>
    <property type="match status" value="1"/>
</dbReference>
<dbReference type="SUPFAM" id="SSF47203">
    <property type="entry name" value="Acyl-CoA dehydrogenase C-terminal domain-like"/>
    <property type="match status" value="1"/>
</dbReference>
<dbReference type="RefSeq" id="WP_168057589.1">
    <property type="nucleotide sequence ID" value="NZ_VTOW01000001.1"/>
</dbReference>